<dbReference type="EMBL" id="BMAR01000021">
    <property type="protein sequence ID" value="GFR47995.1"/>
    <property type="molecule type" value="Genomic_DNA"/>
</dbReference>
<protein>
    <recommendedName>
        <fullName evidence="2">Methyltransferase FkbM domain-containing protein</fullName>
    </recommendedName>
</protein>
<feature type="domain" description="Methyltransferase FkbM" evidence="2">
    <location>
        <begin position="81"/>
        <end position="150"/>
    </location>
</feature>
<dbReference type="Pfam" id="PF05050">
    <property type="entry name" value="Methyltransf_21"/>
    <property type="match status" value="1"/>
</dbReference>
<organism evidence="3 4">
    <name type="scientific">Astrephomene gubernaculifera</name>
    <dbReference type="NCBI Taxonomy" id="47775"/>
    <lineage>
        <taxon>Eukaryota</taxon>
        <taxon>Viridiplantae</taxon>
        <taxon>Chlorophyta</taxon>
        <taxon>core chlorophytes</taxon>
        <taxon>Chlorophyceae</taxon>
        <taxon>CS clade</taxon>
        <taxon>Chlamydomonadales</taxon>
        <taxon>Astrephomenaceae</taxon>
        <taxon>Astrephomene</taxon>
    </lineage>
</organism>
<feature type="compositionally biased region" description="Gly residues" evidence="1">
    <location>
        <begin position="42"/>
        <end position="52"/>
    </location>
</feature>
<evidence type="ECO:0000259" key="2">
    <source>
        <dbReference type="Pfam" id="PF05050"/>
    </source>
</evidence>
<evidence type="ECO:0000313" key="3">
    <source>
        <dbReference type="EMBL" id="GFR47995.1"/>
    </source>
</evidence>
<sequence length="366" mass="38709">VHAAGVAERVHVVGKALGDEADAAGGGGQQQQQQEEEEEAGGDGAGGAGGAGGGAGRLRLVVPRDGAYWGLASVNGVNVMPKEVLGSVTVPATTLDRWEEWAPPDVLPQDLLLLKLDIEGWEAPVLRGGSRLLSQHGENVLLEYSPGIFERLNHSDLAPQAALPASLLSLARAGFSMAHLPLFAFAAPWPPRPIDPAEPLPVLEEVTAAALGHDLEAIEFRKAMASSSPDTCPVPPELPQRFPVWHSCRHEWTYTTHPQGFRSAFGFNTNVWAARRGSQAARQHMRLAGVAALFDEAQDMRVWTSQSRPGTAMGLINCSQVGSGHLQLFRCPCPPGAPAGCAEEQQMVAKLAAEGKMPFTAGVKGS</sequence>
<dbReference type="Proteomes" id="UP001054857">
    <property type="component" value="Unassembled WGS sequence"/>
</dbReference>
<dbReference type="AlphaFoldDB" id="A0AAD3DTV4"/>
<evidence type="ECO:0000256" key="1">
    <source>
        <dbReference type="SAM" id="MobiDB-lite"/>
    </source>
</evidence>
<dbReference type="InterPro" id="IPR029063">
    <property type="entry name" value="SAM-dependent_MTases_sf"/>
</dbReference>
<dbReference type="InterPro" id="IPR006342">
    <property type="entry name" value="FkbM_mtfrase"/>
</dbReference>
<comment type="caution">
    <text evidence="3">The sequence shown here is derived from an EMBL/GenBank/DDBJ whole genome shotgun (WGS) entry which is preliminary data.</text>
</comment>
<feature type="region of interest" description="Disordered" evidence="1">
    <location>
        <begin position="19"/>
        <end position="52"/>
    </location>
</feature>
<name>A0AAD3DTV4_9CHLO</name>
<accession>A0AAD3DTV4</accession>
<reference evidence="3 4" key="1">
    <citation type="journal article" date="2021" name="Sci. Rep.">
        <title>Genome sequencing of the multicellular alga Astrephomene provides insights into convergent evolution of germ-soma differentiation.</title>
        <authorList>
            <person name="Yamashita S."/>
            <person name="Yamamoto K."/>
            <person name="Matsuzaki R."/>
            <person name="Suzuki S."/>
            <person name="Yamaguchi H."/>
            <person name="Hirooka S."/>
            <person name="Minakuchi Y."/>
            <person name="Miyagishima S."/>
            <person name="Kawachi M."/>
            <person name="Toyoda A."/>
            <person name="Nozaki H."/>
        </authorList>
    </citation>
    <scope>NUCLEOTIDE SEQUENCE [LARGE SCALE GENOMIC DNA]</scope>
    <source>
        <strain evidence="3 4">NIES-4017</strain>
    </source>
</reference>
<proteinExistence type="predicted"/>
<keyword evidence="4" id="KW-1185">Reference proteome</keyword>
<dbReference type="Gene3D" id="3.40.50.150">
    <property type="entry name" value="Vaccinia Virus protein VP39"/>
    <property type="match status" value="1"/>
</dbReference>
<dbReference type="SUPFAM" id="SSF53335">
    <property type="entry name" value="S-adenosyl-L-methionine-dependent methyltransferases"/>
    <property type="match status" value="1"/>
</dbReference>
<gene>
    <name evidence="3" type="ORF">Agub_g9819</name>
</gene>
<feature type="non-terminal residue" evidence="3">
    <location>
        <position position="1"/>
    </location>
</feature>
<evidence type="ECO:0000313" key="4">
    <source>
        <dbReference type="Proteomes" id="UP001054857"/>
    </source>
</evidence>